<evidence type="ECO:0000313" key="1">
    <source>
        <dbReference type="EMBL" id="RJG03904.1"/>
    </source>
</evidence>
<sequence length="524" mass="55738">MPDGSGRVNRIETENGYSSYTTLVKNGNGIFIDYSVDAGFPPDTAKQIGLIREYASPTYAIGESRTFVRQGTWNEDLDGDAKMEQFSFEFSQTYMGLQSFSLSNQTVTTARYNNVHKISIKGSLNGTTAGIIVTEEVTLAQNLGPVKITRKISDLQGNTLIGLQTWTLARLTVNGVAIDNTTTSTTTTLSSTSTTVSGTTTTTVTADASNRRIDLHHTDLVYDTSRDVYYAAIPSSVVGNGNSIAVINPSTGAVSYSAAIGSDPYTLAIAADNSYLYVGLNGAGQVVKLSLPHLAEISRVSLGTASMGTLFADRIAVSPANSNLFAVSLRYQGVSPRHAGVILINGTTIAPNKTQDHTGSNLIAFDSNGTILYGYNNETTEFGLRKIAVNSNGLTEMTVVNTNGSFGIDNLYFYNGDLYLSGSVYSSVDLSLKGQYKSDFTICRQMPNAAKSVCTPSLYSSGAKNITIHGTASFVTQAGIPFAYQGDLRKLVPGPSGQIAVSGRDNYSANAGNYIYLVASDGFK</sequence>
<accession>A0A3A3G7W5</accession>
<dbReference type="AlphaFoldDB" id="A0A3A3G7W5"/>
<dbReference type="SUPFAM" id="SSF63825">
    <property type="entry name" value="YWTD domain"/>
    <property type="match status" value="1"/>
</dbReference>
<organism evidence="1 2">
    <name type="scientific">Noviherbaspirillum sedimenti</name>
    <dbReference type="NCBI Taxonomy" id="2320865"/>
    <lineage>
        <taxon>Bacteria</taxon>
        <taxon>Pseudomonadati</taxon>
        <taxon>Pseudomonadota</taxon>
        <taxon>Betaproteobacteria</taxon>
        <taxon>Burkholderiales</taxon>
        <taxon>Oxalobacteraceae</taxon>
        <taxon>Noviherbaspirillum</taxon>
    </lineage>
</organism>
<reference evidence="2" key="1">
    <citation type="submission" date="2018-09" db="EMBL/GenBank/DDBJ databases">
        <authorList>
            <person name="Zhu H."/>
        </authorList>
    </citation>
    <scope>NUCLEOTIDE SEQUENCE [LARGE SCALE GENOMIC DNA]</scope>
    <source>
        <strain evidence="2">K1S02-23</strain>
    </source>
</reference>
<dbReference type="EMBL" id="QYUQ01000002">
    <property type="protein sequence ID" value="RJG03904.1"/>
    <property type="molecule type" value="Genomic_DNA"/>
</dbReference>
<protein>
    <submittedName>
        <fullName evidence="1">Uncharacterized protein</fullName>
    </submittedName>
</protein>
<gene>
    <name evidence="1" type="ORF">D3878_21820</name>
</gene>
<proteinExistence type="predicted"/>
<dbReference type="InterPro" id="IPR015943">
    <property type="entry name" value="WD40/YVTN_repeat-like_dom_sf"/>
</dbReference>
<name>A0A3A3G7W5_9BURK</name>
<comment type="caution">
    <text evidence="1">The sequence shown here is derived from an EMBL/GenBank/DDBJ whole genome shotgun (WGS) entry which is preliminary data.</text>
</comment>
<dbReference type="Gene3D" id="2.130.10.10">
    <property type="entry name" value="YVTN repeat-like/Quinoprotein amine dehydrogenase"/>
    <property type="match status" value="1"/>
</dbReference>
<dbReference type="Proteomes" id="UP000266327">
    <property type="component" value="Unassembled WGS sequence"/>
</dbReference>
<keyword evidence="2" id="KW-1185">Reference proteome</keyword>
<evidence type="ECO:0000313" key="2">
    <source>
        <dbReference type="Proteomes" id="UP000266327"/>
    </source>
</evidence>